<comment type="function">
    <text evidence="6 9">Catalyzes cyclization of the linear tetrapyrrole, hydroxymethylbilane, to the macrocyclic uroporphyrinogen III.</text>
</comment>
<dbReference type="AlphaFoldDB" id="A0A0J5P8S4"/>
<gene>
    <name evidence="11" type="ORF">RO21_03775</name>
</gene>
<evidence type="ECO:0000256" key="6">
    <source>
        <dbReference type="ARBA" id="ARBA00037589"/>
    </source>
</evidence>
<reference evidence="11 12" key="1">
    <citation type="submission" date="2014-12" db="EMBL/GenBank/DDBJ databases">
        <title>Reclassification of Actinobacillus muris as Muribacter muris.</title>
        <authorList>
            <person name="Christensen H."/>
            <person name="Nicklas W."/>
            <person name="Bisgaard M."/>
        </authorList>
    </citation>
    <scope>NUCLEOTIDE SEQUENCE [LARGE SCALE GENOMIC DNA]</scope>
    <source>
        <strain evidence="11 12">Ackerman80-443D</strain>
    </source>
</reference>
<evidence type="ECO:0000256" key="4">
    <source>
        <dbReference type="ARBA" id="ARBA00023239"/>
    </source>
</evidence>
<dbReference type="Pfam" id="PF02602">
    <property type="entry name" value="HEM4"/>
    <property type="match status" value="1"/>
</dbReference>
<dbReference type="EMBL" id="JWIZ01000021">
    <property type="protein sequence ID" value="KMK51919.1"/>
    <property type="molecule type" value="Genomic_DNA"/>
</dbReference>
<dbReference type="SUPFAM" id="SSF69618">
    <property type="entry name" value="HemD-like"/>
    <property type="match status" value="1"/>
</dbReference>
<dbReference type="GO" id="GO:0006780">
    <property type="term" value="P:uroporphyrinogen III biosynthetic process"/>
    <property type="evidence" value="ECO:0007669"/>
    <property type="project" value="UniProtKB-UniRule"/>
</dbReference>
<evidence type="ECO:0000256" key="3">
    <source>
        <dbReference type="ARBA" id="ARBA00013109"/>
    </source>
</evidence>
<dbReference type="Proteomes" id="UP000036270">
    <property type="component" value="Unassembled WGS sequence"/>
</dbReference>
<dbReference type="PATRIC" id="fig|67855.3.peg.611"/>
<dbReference type="CDD" id="cd06578">
    <property type="entry name" value="HemD"/>
    <property type="match status" value="1"/>
</dbReference>
<comment type="catalytic activity">
    <reaction evidence="8 9">
        <text>hydroxymethylbilane = uroporphyrinogen III + H2O</text>
        <dbReference type="Rhea" id="RHEA:18965"/>
        <dbReference type="ChEBI" id="CHEBI:15377"/>
        <dbReference type="ChEBI" id="CHEBI:57308"/>
        <dbReference type="ChEBI" id="CHEBI:57845"/>
        <dbReference type="EC" id="4.2.1.75"/>
    </reaction>
</comment>
<evidence type="ECO:0000256" key="5">
    <source>
        <dbReference type="ARBA" id="ARBA00023244"/>
    </source>
</evidence>
<dbReference type="Gene3D" id="3.40.50.10090">
    <property type="match status" value="2"/>
</dbReference>
<evidence type="ECO:0000256" key="1">
    <source>
        <dbReference type="ARBA" id="ARBA00004772"/>
    </source>
</evidence>
<comment type="similarity">
    <text evidence="2 9">Belongs to the uroporphyrinogen-III synthase family.</text>
</comment>
<dbReference type="InterPro" id="IPR003754">
    <property type="entry name" value="4pyrrol_synth_uPrphyn_synth"/>
</dbReference>
<name>A0A0J5P8S4_9PAST</name>
<feature type="domain" description="Tetrapyrrole biosynthesis uroporphyrinogen III synthase" evidence="10">
    <location>
        <begin position="14"/>
        <end position="243"/>
    </location>
</feature>
<dbReference type="PANTHER" id="PTHR38042:SF1">
    <property type="entry name" value="UROPORPHYRINOGEN-III SYNTHASE, CHLOROPLASTIC"/>
    <property type="match status" value="1"/>
</dbReference>
<dbReference type="STRING" id="67855.RO21_03775"/>
<dbReference type="RefSeq" id="WP_047976462.1">
    <property type="nucleotide sequence ID" value="NZ_JWIZ01000021.1"/>
</dbReference>
<dbReference type="InterPro" id="IPR036108">
    <property type="entry name" value="4pyrrol_syn_uPrphyn_synt_sf"/>
</dbReference>
<sequence length="250" mass="27756">MNVLVTRPDSRGEQLVEMLAKQRIFAIHQPLFRLEAGRELSQLPSALSRLNSGDYVFAVSKNAVDFADDTLKHTGFKWRSDLHYFAVGQGTAQHFAARSEQAVRYPLKSANSEGLLALPIMQDLAGKTVLILRADSGRAFFAEQARQRGANVQIIECYQRMKLDTDLAERLSLAKRAGIDTIIATSGDILTFLAEQTAETEQAWLKACRLVVVGKRGAAIARQLGWQAENILISNQADNHSLFEMLNANR</sequence>
<dbReference type="GO" id="GO:0006782">
    <property type="term" value="P:protoporphyrinogen IX biosynthetic process"/>
    <property type="evidence" value="ECO:0007669"/>
    <property type="project" value="UniProtKB-UniRule"/>
</dbReference>
<comment type="caution">
    <text evidence="11">The sequence shown here is derived from an EMBL/GenBank/DDBJ whole genome shotgun (WGS) entry which is preliminary data.</text>
</comment>
<keyword evidence="4 9" id="KW-0456">Lyase</keyword>
<evidence type="ECO:0000256" key="8">
    <source>
        <dbReference type="ARBA" id="ARBA00048617"/>
    </source>
</evidence>
<dbReference type="UniPathway" id="UPA00251">
    <property type="reaction ID" value="UER00320"/>
</dbReference>
<dbReference type="EC" id="4.2.1.75" evidence="3 9"/>
<organism evidence="11 12">
    <name type="scientific">Muribacter muris</name>
    <dbReference type="NCBI Taxonomy" id="67855"/>
    <lineage>
        <taxon>Bacteria</taxon>
        <taxon>Pseudomonadati</taxon>
        <taxon>Pseudomonadota</taxon>
        <taxon>Gammaproteobacteria</taxon>
        <taxon>Pasteurellales</taxon>
        <taxon>Pasteurellaceae</taxon>
        <taxon>Muribacter</taxon>
    </lineage>
</organism>
<comment type="pathway">
    <text evidence="1 9">Porphyrin-containing compound metabolism; protoporphyrin-IX biosynthesis; coproporphyrinogen-III from 5-aminolevulinate: step 3/4.</text>
</comment>
<dbReference type="GO" id="GO:0004852">
    <property type="term" value="F:uroporphyrinogen-III synthase activity"/>
    <property type="evidence" value="ECO:0007669"/>
    <property type="project" value="UniProtKB-UniRule"/>
</dbReference>
<evidence type="ECO:0000256" key="9">
    <source>
        <dbReference type="RuleBase" id="RU366031"/>
    </source>
</evidence>
<keyword evidence="12" id="KW-1185">Reference proteome</keyword>
<evidence type="ECO:0000259" key="10">
    <source>
        <dbReference type="Pfam" id="PF02602"/>
    </source>
</evidence>
<evidence type="ECO:0000256" key="7">
    <source>
        <dbReference type="ARBA" id="ARBA00040167"/>
    </source>
</evidence>
<proteinExistence type="inferred from homology"/>
<evidence type="ECO:0000313" key="12">
    <source>
        <dbReference type="Proteomes" id="UP000036270"/>
    </source>
</evidence>
<dbReference type="InterPro" id="IPR039793">
    <property type="entry name" value="UROS/Hem4"/>
</dbReference>
<dbReference type="PANTHER" id="PTHR38042">
    <property type="entry name" value="UROPORPHYRINOGEN-III SYNTHASE, CHLOROPLASTIC"/>
    <property type="match status" value="1"/>
</dbReference>
<accession>A0A0J5P8S4</accession>
<evidence type="ECO:0000313" key="11">
    <source>
        <dbReference type="EMBL" id="KMK51919.1"/>
    </source>
</evidence>
<keyword evidence="5 9" id="KW-0627">Porphyrin biosynthesis</keyword>
<protein>
    <recommendedName>
        <fullName evidence="7 9">Uroporphyrinogen-III synthase</fullName>
        <ecNumber evidence="3 9">4.2.1.75</ecNumber>
    </recommendedName>
</protein>
<evidence type="ECO:0000256" key="2">
    <source>
        <dbReference type="ARBA" id="ARBA00008133"/>
    </source>
</evidence>